<dbReference type="Proteomes" id="UP000265520">
    <property type="component" value="Unassembled WGS sequence"/>
</dbReference>
<dbReference type="EMBL" id="LXQA011237374">
    <property type="protein sequence ID" value="MCI90185.1"/>
    <property type="molecule type" value="Genomic_DNA"/>
</dbReference>
<organism evidence="1 2">
    <name type="scientific">Trifolium medium</name>
    <dbReference type="NCBI Taxonomy" id="97028"/>
    <lineage>
        <taxon>Eukaryota</taxon>
        <taxon>Viridiplantae</taxon>
        <taxon>Streptophyta</taxon>
        <taxon>Embryophyta</taxon>
        <taxon>Tracheophyta</taxon>
        <taxon>Spermatophyta</taxon>
        <taxon>Magnoliopsida</taxon>
        <taxon>eudicotyledons</taxon>
        <taxon>Gunneridae</taxon>
        <taxon>Pentapetalae</taxon>
        <taxon>rosids</taxon>
        <taxon>fabids</taxon>
        <taxon>Fabales</taxon>
        <taxon>Fabaceae</taxon>
        <taxon>Papilionoideae</taxon>
        <taxon>50 kb inversion clade</taxon>
        <taxon>NPAAA clade</taxon>
        <taxon>Hologalegina</taxon>
        <taxon>IRL clade</taxon>
        <taxon>Trifolieae</taxon>
        <taxon>Trifolium</taxon>
    </lineage>
</organism>
<evidence type="ECO:0000313" key="1">
    <source>
        <dbReference type="EMBL" id="MCI90185.1"/>
    </source>
</evidence>
<sequence length="69" mass="7400">GGKYLLLSFSFAVTPELIGGVGVTTHLLPIVLPGPHPRSLPSLDVPLQREFPAGLSYIPPSVVRELLRL</sequence>
<accession>A0A392VTZ2</accession>
<evidence type="ECO:0000313" key="2">
    <source>
        <dbReference type="Proteomes" id="UP000265520"/>
    </source>
</evidence>
<protein>
    <submittedName>
        <fullName evidence="1">Uncharacterized protein</fullName>
    </submittedName>
</protein>
<reference evidence="1 2" key="1">
    <citation type="journal article" date="2018" name="Front. Plant Sci.">
        <title>Red Clover (Trifolium pratense) and Zigzag Clover (T. medium) - A Picture of Genomic Similarities and Differences.</title>
        <authorList>
            <person name="Dluhosova J."/>
            <person name="Istvanek J."/>
            <person name="Nedelnik J."/>
            <person name="Repkova J."/>
        </authorList>
    </citation>
    <scope>NUCLEOTIDE SEQUENCE [LARGE SCALE GENOMIC DNA]</scope>
    <source>
        <strain evidence="2">cv. 10/8</strain>
        <tissue evidence="1">Leaf</tissue>
    </source>
</reference>
<comment type="caution">
    <text evidence="1">The sequence shown here is derived from an EMBL/GenBank/DDBJ whole genome shotgun (WGS) entry which is preliminary data.</text>
</comment>
<proteinExistence type="predicted"/>
<feature type="non-terminal residue" evidence="1">
    <location>
        <position position="1"/>
    </location>
</feature>
<feature type="non-terminal residue" evidence="1">
    <location>
        <position position="69"/>
    </location>
</feature>
<keyword evidence="2" id="KW-1185">Reference proteome</keyword>
<dbReference type="AlphaFoldDB" id="A0A392VTZ2"/>
<name>A0A392VTZ2_9FABA</name>